<protein>
    <submittedName>
        <fullName evidence="2">Uncharacterized protein</fullName>
    </submittedName>
</protein>
<feature type="transmembrane region" description="Helical" evidence="1">
    <location>
        <begin position="85"/>
        <end position="111"/>
    </location>
</feature>
<sequence>MRFGRRQYIPTSTIGAAIMIMRVHALYARSRCILVFLVALAIGVIGFGCWAVIAHPMSAAVDSTVLVQGPAFGCPNYGYITYEQALYLALTWSGQLVCDVVVFLLIIVRTLRVRKMLGNRSITDILLRDGSMYFGAMCVVNVANITVLLVAPNASKACLGGFSNVTNATYGISLDPVSHGMAFAVPPTGTTWNRSCNCLDDAVECSRSTLLGNVM</sequence>
<dbReference type="STRING" id="1036808.A0A0C3DWD2"/>
<reference evidence="2 3" key="1">
    <citation type="submission" date="2014-04" db="EMBL/GenBank/DDBJ databases">
        <authorList>
            <consortium name="DOE Joint Genome Institute"/>
            <person name="Kuo A."/>
            <person name="Kohler A."/>
            <person name="Nagy L.G."/>
            <person name="Floudas D."/>
            <person name="Copeland A."/>
            <person name="Barry K.W."/>
            <person name="Cichocki N."/>
            <person name="Veneault-Fourrey C."/>
            <person name="LaButti K."/>
            <person name="Lindquist E.A."/>
            <person name="Lipzen A."/>
            <person name="Lundell T."/>
            <person name="Morin E."/>
            <person name="Murat C."/>
            <person name="Sun H."/>
            <person name="Tunlid A."/>
            <person name="Henrissat B."/>
            <person name="Grigoriev I.V."/>
            <person name="Hibbett D.S."/>
            <person name="Martin F."/>
            <person name="Nordberg H.P."/>
            <person name="Cantor M.N."/>
            <person name="Hua S.X."/>
        </authorList>
    </citation>
    <scope>NUCLEOTIDE SEQUENCE [LARGE SCALE GENOMIC DNA]</scope>
    <source>
        <strain evidence="2 3">Foug A</strain>
    </source>
</reference>
<reference evidence="3" key="2">
    <citation type="submission" date="2015-01" db="EMBL/GenBank/DDBJ databases">
        <title>Evolutionary Origins and Diversification of the Mycorrhizal Mutualists.</title>
        <authorList>
            <consortium name="DOE Joint Genome Institute"/>
            <consortium name="Mycorrhizal Genomics Consortium"/>
            <person name="Kohler A."/>
            <person name="Kuo A."/>
            <person name="Nagy L.G."/>
            <person name="Floudas D."/>
            <person name="Copeland A."/>
            <person name="Barry K.W."/>
            <person name="Cichocki N."/>
            <person name="Veneault-Fourrey C."/>
            <person name="LaButti K."/>
            <person name="Lindquist E.A."/>
            <person name="Lipzen A."/>
            <person name="Lundell T."/>
            <person name="Morin E."/>
            <person name="Murat C."/>
            <person name="Riley R."/>
            <person name="Ohm R."/>
            <person name="Sun H."/>
            <person name="Tunlid A."/>
            <person name="Henrissat B."/>
            <person name="Grigoriev I.V."/>
            <person name="Hibbett D.S."/>
            <person name="Martin F."/>
        </authorList>
    </citation>
    <scope>NUCLEOTIDE SEQUENCE [LARGE SCALE GENOMIC DNA]</scope>
    <source>
        <strain evidence="3">Foug A</strain>
    </source>
</reference>
<proteinExistence type="predicted"/>
<feature type="transmembrane region" description="Helical" evidence="1">
    <location>
        <begin position="132"/>
        <end position="151"/>
    </location>
</feature>
<keyword evidence="3" id="KW-1185">Reference proteome</keyword>
<dbReference type="InParanoid" id="A0A0C3DWD2"/>
<feature type="transmembrane region" description="Helical" evidence="1">
    <location>
        <begin position="32"/>
        <end position="53"/>
    </location>
</feature>
<organism evidence="2 3">
    <name type="scientific">Scleroderma citrinum Foug A</name>
    <dbReference type="NCBI Taxonomy" id="1036808"/>
    <lineage>
        <taxon>Eukaryota</taxon>
        <taxon>Fungi</taxon>
        <taxon>Dikarya</taxon>
        <taxon>Basidiomycota</taxon>
        <taxon>Agaricomycotina</taxon>
        <taxon>Agaricomycetes</taxon>
        <taxon>Agaricomycetidae</taxon>
        <taxon>Boletales</taxon>
        <taxon>Sclerodermatineae</taxon>
        <taxon>Sclerodermataceae</taxon>
        <taxon>Scleroderma</taxon>
    </lineage>
</organism>
<evidence type="ECO:0000256" key="1">
    <source>
        <dbReference type="SAM" id="Phobius"/>
    </source>
</evidence>
<dbReference type="Proteomes" id="UP000053989">
    <property type="component" value="Unassembled WGS sequence"/>
</dbReference>
<dbReference type="AlphaFoldDB" id="A0A0C3DWD2"/>
<gene>
    <name evidence="2" type="ORF">SCLCIDRAFT_599235</name>
</gene>
<dbReference type="OrthoDB" id="2686513at2759"/>
<evidence type="ECO:0000313" key="3">
    <source>
        <dbReference type="Proteomes" id="UP000053989"/>
    </source>
</evidence>
<dbReference type="EMBL" id="KN822026">
    <property type="protein sequence ID" value="KIM64885.1"/>
    <property type="molecule type" value="Genomic_DNA"/>
</dbReference>
<name>A0A0C3DWD2_9AGAM</name>
<accession>A0A0C3DWD2</accession>
<keyword evidence="1" id="KW-0812">Transmembrane</keyword>
<dbReference type="HOGENOM" id="CLU_1283942_0_0_1"/>
<keyword evidence="1" id="KW-1133">Transmembrane helix</keyword>
<keyword evidence="1" id="KW-0472">Membrane</keyword>
<evidence type="ECO:0000313" key="2">
    <source>
        <dbReference type="EMBL" id="KIM64885.1"/>
    </source>
</evidence>